<proteinExistence type="predicted"/>
<name>A0A7Y8CN79_9PSED</name>
<evidence type="ECO:0000313" key="1">
    <source>
        <dbReference type="EMBL" id="NWC37042.1"/>
    </source>
</evidence>
<dbReference type="Proteomes" id="UP000520592">
    <property type="component" value="Unassembled WGS sequence"/>
</dbReference>
<sequence length="63" mass="7232">MNAITKTDSRTHKNTLVKLSSDPVSRKAVVELKAEEIHDFYRVDDIGHVVPDLKNTKRSNLNW</sequence>
<organism evidence="1 2">
    <name type="scientific">Pseudomonas gingeri</name>
    <dbReference type="NCBI Taxonomy" id="117681"/>
    <lineage>
        <taxon>Bacteria</taxon>
        <taxon>Pseudomonadati</taxon>
        <taxon>Pseudomonadota</taxon>
        <taxon>Gammaproteobacteria</taxon>
        <taxon>Pseudomonadales</taxon>
        <taxon>Pseudomonadaceae</taxon>
        <taxon>Pseudomonas</taxon>
    </lineage>
</organism>
<evidence type="ECO:0000313" key="2">
    <source>
        <dbReference type="Proteomes" id="UP000520592"/>
    </source>
</evidence>
<dbReference type="AlphaFoldDB" id="A0A7Y8CN79"/>
<dbReference type="RefSeq" id="WP_152514710.1">
    <property type="nucleotide sequence ID" value="NZ_JACAPS010000047.1"/>
</dbReference>
<accession>A0A7Y8CN79</accession>
<dbReference type="EMBL" id="JACAQD010000050">
    <property type="protein sequence ID" value="NWC37042.1"/>
    <property type="molecule type" value="Genomic_DNA"/>
</dbReference>
<comment type="caution">
    <text evidence="1">The sequence shown here is derived from an EMBL/GenBank/DDBJ whole genome shotgun (WGS) entry which is preliminary data.</text>
</comment>
<protein>
    <submittedName>
        <fullName evidence="1">Uncharacterized protein</fullName>
    </submittedName>
</protein>
<reference evidence="1 2" key="1">
    <citation type="submission" date="2020-04" db="EMBL/GenBank/DDBJ databases">
        <title>Molecular characterization of pseudomonads from Agaricus bisporus reveal novel blotch 2 pathogens in Western Europe.</title>
        <authorList>
            <person name="Taparia T."/>
            <person name="Krijger M."/>
            <person name="Haynes E."/>
            <person name="Elpinstone J.G."/>
            <person name="Noble R."/>
            <person name="Van Der Wolf J."/>
        </authorList>
    </citation>
    <scope>NUCLEOTIDE SEQUENCE [LARGE SCALE GENOMIC DNA]</scope>
    <source>
        <strain evidence="1 2">IPO3737</strain>
    </source>
</reference>
<gene>
    <name evidence="1" type="ORF">HX876_32295</name>
</gene>